<reference evidence="1" key="1">
    <citation type="journal article" date="2014" name="Nat. Genet.">
        <title>Genome and transcriptome of the porcine whipworm Trichuris suis.</title>
        <authorList>
            <person name="Jex A.R."/>
            <person name="Nejsum P."/>
            <person name="Schwarz E.M."/>
            <person name="Hu L."/>
            <person name="Young N.D."/>
            <person name="Hall R.S."/>
            <person name="Korhonen P.K."/>
            <person name="Liao S."/>
            <person name="Thamsborg S."/>
            <person name="Xia J."/>
            <person name="Xu P."/>
            <person name="Wang S."/>
            <person name="Scheerlinck J.P."/>
            <person name="Hofmann A."/>
            <person name="Sternberg P.W."/>
            <person name="Wang J."/>
            <person name="Gasser R.B."/>
        </authorList>
    </citation>
    <scope>NUCLEOTIDE SEQUENCE [LARGE SCALE GENOMIC DNA]</scope>
    <source>
        <strain evidence="1">DCEP-RM93F</strain>
    </source>
</reference>
<accession>A0A085N225</accession>
<dbReference type="AlphaFoldDB" id="A0A085N225"/>
<proteinExistence type="predicted"/>
<feature type="non-terminal residue" evidence="1">
    <location>
        <position position="1"/>
    </location>
</feature>
<organism evidence="1">
    <name type="scientific">Trichuris suis</name>
    <name type="common">pig whipworm</name>
    <dbReference type="NCBI Taxonomy" id="68888"/>
    <lineage>
        <taxon>Eukaryota</taxon>
        <taxon>Metazoa</taxon>
        <taxon>Ecdysozoa</taxon>
        <taxon>Nematoda</taxon>
        <taxon>Enoplea</taxon>
        <taxon>Dorylaimia</taxon>
        <taxon>Trichinellida</taxon>
        <taxon>Trichuridae</taxon>
        <taxon>Trichuris</taxon>
    </lineage>
</organism>
<gene>
    <name evidence="1" type="ORF">M514_24330</name>
</gene>
<feature type="non-terminal residue" evidence="1">
    <location>
        <position position="81"/>
    </location>
</feature>
<dbReference type="Proteomes" id="UP000030758">
    <property type="component" value="Unassembled WGS sequence"/>
</dbReference>
<protein>
    <submittedName>
        <fullName evidence="1">Uncharacterized protein</fullName>
    </submittedName>
</protein>
<evidence type="ECO:0000313" key="1">
    <source>
        <dbReference type="EMBL" id="KFD63521.1"/>
    </source>
</evidence>
<dbReference type="EMBL" id="KL367572">
    <property type="protein sequence ID" value="KFD63521.1"/>
    <property type="molecule type" value="Genomic_DNA"/>
</dbReference>
<name>A0A085N225_9BILA</name>
<sequence length="81" mass="9091">ECGTHLPYFCIFPIPWRCRHTVVRCTSSASASSRVVTAVLSSSRACKSPCSTLEGRPGLCRSLMSKFPLWKRRCHLRHVAI</sequence>